<evidence type="ECO:0000256" key="2">
    <source>
        <dbReference type="ARBA" id="ARBA00018672"/>
    </source>
</evidence>
<accession>A0A3R8JRW8</accession>
<dbReference type="PRINTS" id="PR00032">
    <property type="entry name" value="HTHARAC"/>
</dbReference>
<evidence type="ECO:0000256" key="4">
    <source>
        <dbReference type="ARBA" id="ARBA00022553"/>
    </source>
</evidence>
<keyword evidence="8" id="KW-0804">Transcription</keyword>
<evidence type="ECO:0000256" key="8">
    <source>
        <dbReference type="ARBA" id="ARBA00023163"/>
    </source>
</evidence>
<comment type="caution">
    <text evidence="13">The sequence shown here is derived from an EMBL/GenBank/DDBJ whole genome shotgun (WGS) entry which is preliminary data.</text>
</comment>
<feature type="modified residue" description="4-aspartylphosphate" evidence="10">
    <location>
        <position position="59"/>
    </location>
</feature>
<dbReference type="PROSITE" id="PS50110">
    <property type="entry name" value="RESPONSE_REGULATORY"/>
    <property type="match status" value="1"/>
</dbReference>
<evidence type="ECO:0000313" key="14">
    <source>
        <dbReference type="Proteomes" id="UP000274920"/>
    </source>
</evidence>
<keyword evidence="4 10" id="KW-0597">Phosphoprotein</keyword>
<name>A0A3R8JRW8_9FIRM</name>
<evidence type="ECO:0000259" key="12">
    <source>
        <dbReference type="PROSITE" id="PS50110"/>
    </source>
</evidence>
<feature type="domain" description="Response regulatory" evidence="12">
    <location>
        <begin position="7"/>
        <end position="124"/>
    </location>
</feature>
<proteinExistence type="predicted"/>
<dbReference type="Gene3D" id="1.10.10.60">
    <property type="entry name" value="Homeodomain-like"/>
    <property type="match status" value="2"/>
</dbReference>
<evidence type="ECO:0000256" key="10">
    <source>
        <dbReference type="PROSITE-ProRule" id="PRU00169"/>
    </source>
</evidence>
<keyword evidence="6" id="KW-0805">Transcription regulation</keyword>
<dbReference type="SUPFAM" id="SSF52172">
    <property type="entry name" value="CheY-like"/>
    <property type="match status" value="1"/>
</dbReference>
<dbReference type="RefSeq" id="WP_125129407.1">
    <property type="nucleotide sequence ID" value="NZ_RHJS01000002.1"/>
</dbReference>
<sequence length="251" mass="28993">MGTTKYSVIVAEDERLLLDHLAEKIEACAPDFEVAGKAQTGDEAYRLVKEHNPDLLITDIRMPVMNGIELLKKVYNHCPLTKFIIISGYSDFEYAQSAIRLHVSEYLLKPVDPEELALALGNIRKQYQIEQKAYEDIFNESMTRNSPEQIAATLRDYLVQNYNMDINLNLIAGSMHYSPSYLTKIFQQQYQMSPLKFITQIRLSQAKHYLSHNPELSVKQVSEMIGYQDQGYFSRLFKKNTGVSPLDWRNR</sequence>
<dbReference type="InterPro" id="IPR020449">
    <property type="entry name" value="Tscrpt_reg_AraC-type_HTH"/>
</dbReference>
<dbReference type="AlphaFoldDB" id="A0A3R8JRW8"/>
<dbReference type="PROSITE" id="PS00041">
    <property type="entry name" value="HTH_ARAC_FAMILY_1"/>
    <property type="match status" value="1"/>
</dbReference>
<dbReference type="CDD" id="cd17536">
    <property type="entry name" value="REC_YesN-like"/>
    <property type="match status" value="1"/>
</dbReference>
<dbReference type="GO" id="GO:0043565">
    <property type="term" value="F:sequence-specific DNA binding"/>
    <property type="evidence" value="ECO:0007669"/>
    <property type="project" value="InterPro"/>
</dbReference>
<evidence type="ECO:0000259" key="11">
    <source>
        <dbReference type="PROSITE" id="PS01124"/>
    </source>
</evidence>
<dbReference type="PANTHER" id="PTHR42713">
    <property type="entry name" value="HISTIDINE KINASE-RELATED"/>
    <property type="match status" value="1"/>
</dbReference>
<evidence type="ECO:0000256" key="7">
    <source>
        <dbReference type="ARBA" id="ARBA00023125"/>
    </source>
</evidence>
<dbReference type="SUPFAM" id="SSF46689">
    <property type="entry name" value="Homeodomain-like"/>
    <property type="match status" value="2"/>
</dbReference>
<evidence type="ECO:0000256" key="5">
    <source>
        <dbReference type="ARBA" id="ARBA00023012"/>
    </source>
</evidence>
<dbReference type="PANTHER" id="PTHR42713:SF3">
    <property type="entry name" value="TRANSCRIPTIONAL REGULATORY PROTEIN HPTR"/>
    <property type="match status" value="1"/>
</dbReference>
<keyword evidence="3" id="KW-0963">Cytoplasm</keyword>
<dbReference type="InterPro" id="IPR001789">
    <property type="entry name" value="Sig_transdc_resp-reg_receiver"/>
</dbReference>
<keyword evidence="5" id="KW-0902">Two-component regulatory system</keyword>
<evidence type="ECO:0000256" key="1">
    <source>
        <dbReference type="ARBA" id="ARBA00004496"/>
    </source>
</evidence>
<dbReference type="InterPro" id="IPR009057">
    <property type="entry name" value="Homeodomain-like_sf"/>
</dbReference>
<dbReference type="InterPro" id="IPR051552">
    <property type="entry name" value="HptR"/>
</dbReference>
<dbReference type="Pfam" id="PF00072">
    <property type="entry name" value="Response_reg"/>
    <property type="match status" value="1"/>
</dbReference>
<evidence type="ECO:0000256" key="3">
    <source>
        <dbReference type="ARBA" id="ARBA00022490"/>
    </source>
</evidence>
<evidence type="ECO:0000256" key="9">
    <source>
        <dbReference type="ARBA" id="ARBA00024867"/>
    </source>
</evidence>
<feature type="domain" description="HTH araC/xylS-type" evidence="11">
    <location>
        <begin position="152"/>
        <end position="251"/>
    </location>
</feature>
<dbReference type="SMART" id="SM00448">
    <property type="entry name" value="REC"/>
    <property type="match status" value="1"/>
</dbReference>
<dbReference type="Proteomes" id="UP000274920">
    <property type="component" value="Unassembled WGS sequence"/>
</dbReference>
<comment type="function">
    <text evidence="9">May play the central regulatory role in sporulation. It may be an element of the effector pathway responsible for the activation of sporulation genes in response to nutritional stress. Spo0A may act in concert with spo0H (a sigma factor) to control the expression of some genes that are critical to the sporulation process.</text>
</comment>
<evidence type="ECO:0000256" key="6">
    <source>
        <dbReference type="ARBA" id="ARBA00023015"/>
    </source>
</evidence>
<reference evidence="13" key="1">
    <citation type="submission" date="2018-10" db="EMBL/GenBank/DDBJ databases">
        <title>Schaedlerella arabinophila gen. nov. sp. nov., isolated from the mouse intestinal tract and comparative analysis with the genome of the closely related altered Schaedler flora strain ASF502.</title>
        <authorList>
            <person name="Miyake S."/>
            <person name="Soh M."/>
            <person name="Seedorf H."/>
        </authorList>
    </citation>
    <scope>NUCLEOTIDE SEQUENCE [LARGE SCALE GENOMIC DNA]</scope>
    <source>
        <strain evidence="13">DSM 106076</strain>
    </source>
</reference>
<dbReference type="GO" id="GO:0005737">
    <property type="term" value="C:cytoplasm"/>
    <property type="evidence" value="ECO:0007669"/>
    <property type="project" value="UniProtKB-SubCell"/>
</dbReference>
<dbReference type="GO" id="GO:0003700">
    <property type="term" value="F:DNA-binding transcription factor activity"/>
    <property type="evidence" value="ECO:0007669"/>
    <property type="project" value="InterPro"/>
</dbReference>
<dbReference type="InterPro" id="IPR011006">
    <property type="entry name" value="CheY-like_superfamily"/>
</dbReference>
<dbReference type="PROSITE" id="PS01124">
    <property type="entry name" value="HTH_ARAC_FAMILY_2"/>
    <property type="match status" value="1"/>
</dbReference>
<dbReference type="Gene3D" id="3.40.50.2300">
    <property type="match status" value="1"/>
</dbReference>
<comment type="subcellular location">
    <subcellularLocation>
        <location evidence="1">Cytoplasm</location>
    </subcellularLocation>
</comment>
<dbReference type="InterPro" id="IPR018062">
    <property type="entry name" value="HTH_AraC-typ_CS"/>
</dbReference>
<keyword evidence="14" id="KW-1185">Reference proteome</keyword>
<keyword evidence="7" id="KW-0238">DNA-binding</keyword>
<dbReference type="EMBL" id="RHJS01000002">
    <property type="protein sequence ID" value="RRK34252.1"/>
    <property type="molecule type" value="Genomic_DNA"/>
</dbReference>
<dbReference type="GO" id="GO:0000160">
    <property type="term" value="P:phosphorelay signal transduction system"/>
    <property type="evidence" value="ECO:0007669"/>
    <property type="project" value="UniProtKB-KW"/>
</dbReference>
<dbReference type="InterPro" id="IPR018060">
    <property type="entry name" value="HTH_AraC"/>
</dbReference>
<evidence type="ECO:0000313" key="13">
    <source>
        <dbReference type="EMBL" id="RRK34252.1"/>
    </source>
</evidence>
<protein>
    <recommendedName>
        <fullName evidence="2">Stage 0 sporulation protein A homolog</fullName>
    </recommendedName>
</protein>
<dbReference type="Pfam" id="PF12833">
    <property type="entry name" value="HTH_18"/>
    <property type="match status" value="1"/>
</dbReference>
<organism evidence="13 14">
    <name type="scientific">Schaedlerella arabinosiphila</name>
    <dbReference type="NCBI Taxonomy" id="2044587"/>
    <lineage>
        <taxon>Bacteria</taxon>
        <taxon>Bacillati</taxon>
        <taxon>Bacillota</taxon>
        <taxon>Clostridia</taxon>
        <taxon>Lachnospirales</taxon>
        <taxon>Lachnospiraceae</taxon>
        <taxon>Schaedlerella</taxon>
    </lineage>
</organism>
<dbReference type="SMART" id="SM00342">
    <property type="entry name" value="HTH_ARAC"/>
    <property type="match status" value="1"/>
</dbReference>
<gene>
    <name evidence="13" type="ORF">EBB54_25150</name>
</gene>